<name>A0A8J6M7K7_9FIRM</name>
<comment type="caution">
    <text evidence="1">The sequence shown here is derived from an EMBL/GenBank/DDBJ whole genome shotgun (WGS) entry which is preliminary data.</text>
</comment>
<accession>A0A8J6M7K7</accession>
<dbReference type="RefSeq" id="WP_186906280.1">
    <property type="nucleotide sequence ID" value="NZ_JACOPP010000001.1"/>
</dbReference>
<dbReference type="EMBL" id="JACOPP010000001">
    <property type="protein sequence ID" value="MBC5732381.1"/>
    <property type="molecule type" value="Genomic_DNA"/>
</dbReference>
<organism evidence="1 2">
    <name type="scientific">Lawsonibacter hominis</name>
    <dbReference type="NCBI Taxonomy" id="2763053"/>
    <lineage>
        <taxon>Bacteria</taxon>
        <taxon>Bacillati</taxon>
        <taxon>Bacillota</taxon>
        <taxon>Clostridia</taxon>
        <taxon>Eubacteriales</taxon>
        <taxon>Oscillospiraceae</taxon>
        <taxon>Lawsonibacter</taxon>
    </lineage>
</organism>
<keyword evidence="2" id="KW-1185">Reference proteome</keyword>
<evidence type="ECO:0000313" key="2">
    <source>
        <dbReference type="Proteomes" id="UP000661435"/>
    </source>
</evidence>
<proteinExistence type="predicted"/>
<protein>
    <submittedName>
        <fullName evidence="1">Uncharacterized protein</fullName>
    </submittedName>
</protein>
<reference evidence="1" key="1">
    <citation type="submission" date="2020-08" db="EMBL/GenBank/DDBJ databases">
        <title>Genome public.</title>
        <authorList>
            <person name="Liu C."/>
            <person name="Sun Q."/>
        </authorList>
    </citation>
    <scope>NUCLEOTIDE SEQUENCE</scope>
    <source>
        <strain evidence="1">NSJ-51</strain>
    </source>
</reference>
<evidence type="ECO:0000313" key="1">
    <source>
        <dbReference type="EMBL" id="MBC5732381.1"/>
    </source>
</evidence>
<sequence>MEPDRVRRERLEELTRAIRQLDPEELRRLRDFVAGLEAARRKEAEDDGY</sequence>
<dbReference type="AlphaFoldDB" id="A0A8J6M7K7"/>
<gene>
    <name evidence="1" type="ORF">H8S57_01395</name>
</gene>
<dbReference type="Proteomes" id="UP000661435">
    <property type="component" value="Unassembled WGS sequence"/>
</dbReference>